<keyword evidence="2" id="KW-1185">Reference proteome</keyword>
<proteinExistence type="predicted"/>
<dbReference type="eggNOG" id="arCOG09483">
    <property type="taxonomic scope" value="Archaea"/>
</dbReference>
<accession>A7I9T9</accession>
<dbReference type="Proteomes" id="UP000002408">
    <property type="component" value="Chromosome"/>
</dbReference>
<reference evidence="2" key="1">
    <citation type="journal article" date="2015" name="Microbiology">
        <title>Genome of Methanoregula boonei 6A8 reveals adaptations to oligotrophic peatland environments.</title>
        <authorList>
            <person name="Braeuer S."/>
            <person name="Cadillo-Quiroz H."/>
            <person name="Kyrpides N."/>
            <person name="Woyke T."/>
            <person name="Goodwin L."/>
            <person name="Detter C."/>
            <person name="Podell S."/>
            <person name="Yavitt J.B."/>
            <person name="Zinder S.H."/>
        </authorList>
    </citation>
    <scope>NUCLEOTIDE SEQUENCE [LARGE SCALE GENOMIC DNA]</scope>
    <source>
        <strain evidence="2">DSM 21154 / JCM 14090 / 6A8</strain>
    </source>
</reference>
<protein>
    <submittedName>
        <fullName evidence="1">Uncharacterized protein</fullName>
    </submittedName>
</protein>
<name>A7I9T9_METB6</name>
<dbReference type="KEGG" id="mbn:Mboo_1986"/>
<gene>
    <name evidence="1" type="ordered locus">Mboo_1986</name>
</gene>
<dbReference type="OrthoDB" id="376595at2157"/>
<evidence type="ECO:0000313" key="2">
    <source>
        <dbReference type="Proteomes" id="UP000002408"/>
    </source>
</evidence>
<dbReference type="HOGENOM" id="CLU_2230411_0_0_2"/>
<dbReference type="AlphaFoldDB" id="A7I9T9"/>
<sequence>MYSILKPCKTTAAFEAIPKEHFSLDFDRCEESLGKVCTIITNARFLLIVHDKCEVSIHNDGRLILKTDSENLATEQAARIAGWLEGSSAIRKPRDRRGAGNRNSPYR</sequence>
<dbReference type="GeneID" id="5410240"/>
<organism evidence="1 2">
    <name type="scientific">Methanoregula boonei (strain DSM 21154 / JCM 14090 / 6A8)</name>
    <dbReference type="NCBI Taxonomy" id="456442"/>
    <lineage>
        <taxon>Archaea</taxon>
        <taxon>Methanobacteriati</taxon>
        <taxon>Methanobacteriota</taxon>
        <taxon>Stenosarchaea group</taxon>
        <taxon>Methanomicrobia</taxon>
        <taxon>Methanomicrobiales</taxon>
        <taxon>Methanoregulaceae</taxon>
        <taxon>Methanoregula</taxon>
    </lineage>
</organism>
<dbReference type="STRING" id="456442.Mboo_1986"/>
<evidence type="ECO:0000313" key="1">
    <source>
        <dbReference type="EMBL" id="ABS56500.1"/>
    </source>
</evidence>
<dbReference type="RefSeq" id="WP_012107555.1">
    <property type="nucleotide sequence ID" value="NC_009712.1"/>
</dbReference>
<dbReference type="EMBL" id="CP000780">
    <property type="protein sequence ID" value="ABS56500.1"/>
    <property type="molecule type" value="Genomic_DNA"/>
</dbReference>